<dbReference type="CDD" id="cd06433">
    <property type="entry name" value="GT_2_WfgS_like"/>
    <property type="match status" value="1"/>
</dbReference>
<dbReference type="InterPro" id="IPR029044">
    <property type="entry name" value="Nucleotide-diphossugar_trans"/>
</dbReference>
<dbReference type="Gene3D" id="3.90.550.10">
    <property type="entry name" value="Spore Coat Polysaccharide Biosynthesis Protein SpsA, Chain A"/>
    <property type="match status" value="1"/>
</dbReference>
<proteinExistence type="predicted"/>
<feature type="domain" description="Glycosyltransferase 2-like" evidence="1">
    <location>
        <begin position="4"/>
        <end position="133"/>
    </location>
</feature>
<reference evidence="2 3" key="1">
    <citation type="submission" date="2018-08" db="EMBL/GenBank/DDBJ databases">
        <title>A genome reference for cultivated species of the human gut microbiota.</title>
        <authorList>
            <person name="Zou Y."/>
            <person name="Xue W."/>
            <person name="Luo G."/>
        </authorList>
    </citation>
    <scope>NUCLEOTIDE SEQUENCE [LARGE SCALE GENOMIC DNA]</scope>
    <source>
        <strain evidence="2 3">OM05-15BH</strain>
    </source>
</reference>
<dbReference type="RefSeq" id="WP_117725050.1">
    <property type="nucleotide sequence ID" value="NZ_QSUL01000013.1"/>
</dbReference>
<protein>
    <submittedName>
        <fullName evidence="2">Glycosyltransferase</fullName>
    </submittedName>
</protein>
<dbReference type="PANTHER" id="PTHR22916">
    <property type="entry name" value="GLYCOSYLTRANSFERASE"/>
    <property type="match status" value="1"/>
</dbReference>
<gene>
    <name evidence="2" type="ORF">DXB65_17640</name>
</gene>
<organism evidence="2 3">
    <name type="scientific">Bacteroides oleiciplenus</name>
    <dbReference type="NCBI Taxonomy" id="626931"/>
    <lineage>
        <taxon>Bacteria</taxon>
        <taxon>Pseudomonadati</taxon>
        <taxon>Bacteroidota</taxon>
        <taxon>Bacteroidia</taxon>
        <taxon>Bacteroidales</taxon>
        <taxon>Bacteroidaceae</taxon>
        <taxon>Bacteroides</taxon>
    </lineage>
</organism>
<dbReference type="EMBL" id="QSUL01000013">
    <property type="protein sequence ID" value="RGN32605.1"/>
    <property type="molecule type" value="Genomic_DNA"/>
</dbReference>
<evidence type="ECO:0000313" key="2">
    <source>
        <dbReference type="EMBL" id="RGN32605.1"/>
    </source>
</evidence>
<dbReference type="GO" id="GO:0016758">
    <property type="term" value="F:hexosyltransferase activity"/>
    <property type="evidence" value="ECO:0007669"/>
    <property type="project" value="UniProtKB-ARBA"/>
</dbReference>
<comment type="caution">
    <text evidence="2">The sequence shown here is derived from an EMBL/GenBank/DDBJ whole genome shotgun (WGS) entry which is preliminary data.</text>
</comment>
<sequence>MRYSIITVSYNSEKTIERTIKSILAQSEKDYEYIIVDGASKDYTVKLVKQYEPLFEGRLRWISEPDKGIYNAMNKGISMAKGDVIGIVNSDDWLETDALITISEAINTLRINTKSSFVLTGWMKFHYKDGSVQVIRRTYEQFLSGAKKYDMYLNHPATWVSSEAYKGIGYFDENIKILADNDLMLRLHFNKIPFHFISVVITNMADGGVSNHFSTIRLKDRNMIINKYEKSIINKLYLLVPYYIKELVKWILPLKLIRKIKNVK</sequence>
<accession>A0A3E5B5F1</accession>
<dbReference type="Pfam" id="PF00535">
    <property type="entry name" value="Glycos_transf_2"/>
    <property type="match status" value="1"/>
</dbReference>
<name>A0A3E5B5F1_9BACE</name>
<keyword evidence="2" id="KW-0808">Transferase</keyword>
<evidence type="ECO:0000313" key="3">
    <source>
        <dbReference type="Proteomes" id="UP000260983"/>
    </source>
</evidence>
<dbReference type="SUPFAM" id="SSF53448">
    <property type="entry name" value="Nucleotide-diphospho-sugar transferases"/>
    <property type="match status" value="1"/>
</dbReference>
<dbReference type="Proteomes" id="UP000260983">
    <property type="component" value="Unassembled WGS sequence"/>
</dbReference>
<dbReference type="PANTHER" id="PTHR22916:SF3">
    <property type="entry name" value="UDP-GLCNAC:BETAGAL BETA-1,3-N-ACETYLGLUCOSAMINYLTRANSFERASE-LIKE PROTEIN 1"/>
    <property type="match status" value="1"/>
</dbReference>
<evidence type="ECO:0000259" key="1">
    <source>
        <dbReference type="Pfam" id="PF00535"/>
    </source>
</evidence>
<dbReference type="AlphaFoldDB" id="A0A3E5B5F1"/>
<dbReference type="InterPro" id="IPR001173">
    <property type="entry name" value="Glyco_trans_2-like"/>
</dbReference>